<dbReference type="GO" id="GO:0019670">
    <property type="term" value="P:anaerobic L-glutamate catabolic process"/>
    <property type="evidence" value="ECO:0007669"/>
    <property type="project" value="InterPro"/>
</dbReference>
<keyword evidence="1" id="KW-0846">Cobalamin</keyword>
<dbReference type="PIRSF" id="PIRSF001495">
    <property type="entry name" value="Met_asp_mut_epsi"/>
    <property type="match status" value="1"/>
</dbReference>
<protein>
    <submittedName>
        <fullName evidence="4">Methylaspartate mutase</fullName>
    </submittedName>
</protein>
<dbReference type="Proteomes" id="UP000658656">
    <property type="component" value="Unassembled WGS sequence"/>
</dbReference>
<dbReference type="SUPFAM" id="SSF51703">
    <property type="entry name" value="Cobalamin (vitamin B12)-dependent enzymes"/>
    <property type="match status" value="1"/>
</dbReference>
<dbReference type="Gene3D" id="3.20.20.240">
    <property type="entry name" value="Methylmalonyl-CoA mutase"/>
    <property type="match status" value="1"/>
</dbReference>
<dbReference type="EMBL" id="BNAV01000006">
    <property type="protein sequence ID" value="GHF66450.1"/>
    <property type="molecule type" value="Genomic_DNA"/>
</dbReference>
<evidence type="ECO:0000256" key="2">
    <source>
        <dbReference type="ARBA" id="ARBA00023235"/>
    </source>
</evidence>
<dbReference type="RefSeq" id="WP_222425926.1">
    <property type="nucleotide sequence ID" value="NZ_BNAV01000006.1"/>
</dbReference>
<dbReference type="GO" id="GO:0050097">
    <property type="term" value="F:methylaspartate mutase activity"/>
    <property type="evidence" value="ECO:0007669"/>
    <property type="project" value="InterPro"/>
</dbReference>
<evidence type="ECO:0000256" key="1">
    <source>
        <dbReference type="ARBA" id="ARBA00022628"/>
    </source>
</evidence>
<dbReference type="InterPro" id="IPR006396">
    <property type="entry name" value="Glu_mut_E"/>
</dbReference>
<comment type="caution">
    <text evidence="4">The sequence shown here is derived from an EMBL/GenBank/DDBJ whole genome shotgun (WGS) entry which is preliminary data.</text>
</comment>
<organism evidence="4 5">
    <name type="scientific">Amycolatopsis bartoniae</name>
    <dbReference type="NCBI Taxonomy" id="941986"/>
    <lineage>
        <taxon>Bacteria</taxon>
        <taxon>Bacillati</taxon>
        <taxon>Actinomycetota</taxon>
        <taxon>Actinomycetes</taxon>
        <taxon>Pseudonocardiales</taxon>
        <taxon>Pseudonocardiaceae</taxon>
        <taxon>Amycolatopsis</taxon>
    </lineage>
</organism>
<evidence type="ECO:0000313" key="5">
    <source>
        <dbReference type="Proteomes" id="UP000658656"/>
    </source>
</evidence>
<keyword evidence="3" id="KW-0170">Cobalt</keyword>
<proteinExistence type="predicted"/>
<dbReference type="InterPro" id="IPR016176">
    <property type="entry name" value="Cbl-dep_enz_cat"/>
</dbReference>
<accession>A0A8H9J0G8</accession>
<dbReference type="AlphaFoldDB" id="A0A8H9J0G8"/>
<dbReference type="GO" id="GO:0031419">
    <property type="term" value="F:cobalamin binding"/>
    <property type="evidence" value="ECO:0007669"/>
    <property type="project" value="UniProtKB-KW"/>
</dbReference>
<reference evidence="4" key="2">
    <citation type="submission" date="2020-09" db="EMBL/GenBank/DDBJ databases">
        <authorList>
            <person name="Sun Q."/>
            <person name="Zhou Y."/>
        </authorList>
    </citation>
    <scope>NUCLEOTIDE SEQUENCE</scope>
    <source>
        <strain evidence="4">CGMCC 4.7679</strain>
    </source>
</reference>
<name>A0A8H9J0G8_9PSEU</name>
<evidence type="ECO:0000313" key="4">
    <source>
        <dbReference type="EMBL" id="GHF66450.1"/>
    </source>
</evidence>
<keyword evidence="2" id="KW-0413">Isomerase</keyword>
<sequence>MVAVDLAQFVRNASARHELVVQPRMGMSDPAEMASGLGALEQVRAPAVGTITLDSYTRVGDHHGARYALERGRPLNGYPLVNHGADTTRHVVSEVEDLRPVQIRHGSAAPNAIFRTMAEAGLTATEGGPVSYCLPYGRTPLAESIPAWAEATAGLGEDCRSQGLRAHLETFGGCLLGQLCPPSMLVAMSVLEGLFFVQQGIDSLSLSYAQQTDPVQDLEALGALRILADEMLPRHVEWHLVLYTYMGVYPQSIAGSAQLLGLSAHVAVRGGVERLIVKTSAEAWRIPTIEENIEALRHASRCARAARRESTLPWGHQVDCEEVLAEARTLVESVLCLSDDIGLALRSAFSTGLLDVPFCLHRDNHGAAQAFVDTDGRLKWASLGNLPLARVAVARGGRSIRARALMSMLRFVADRHDRTALSGRSALSH</sequence>
<reference evidence="4" key="1">
    <citation type="journal article" date="2014" name="Int. J. Syst. Evol. Microbiol.">
        <title>Complete genome sequence of Corynebacterium casei LMG S-19264T (=DSM 44701T), isolated from a smear-ripened cheese.</title>
        <authorList>
            <consortium name="US DOE Joint Genome Institute (JGI-PGF)"/>
            <person name="Walter F."/>
            <person name="Albersmeier A."/>
            <person name="Kalinowski J."/>
            <person name="Ruckert C."/>
        </authorList>
    </citation>
    <scope>NUCLEOTIDE SEQUENCE</scope>
    <source>
        <strain evidence="4">CGMCC 4.7679</strain>
    </source>
</reference>
<dbReference type="Pfam" id="PF06368">
    <property type="entry name" value="Met_asp_mut_E"/>
    <property type="match status" value="1"/>
</dbReference>
<gene>
    <name evidence="4" type="ORF">GCM10017566_45300</name>
</gene>
<keyword evidence="5" id="KW-1185">Reference proteome</keyword>
<evidence type="ECO:0000256" key="3">
    <source>
        <dbReference type="ARBA" id="ARBA00023285"/>
    </source>
</evidence>